<reference evidence="2 3" key="1">
    <citation type="submission" date="2016-10" db="EMBL/GenBank/DDBJ databases">
        <authorList>
            <person name="de Groot N.N."/>
        </authorList>
    </citation>
    <scope>NUCLEOTIDE SEQUENCE [LARGE SCALE GENOMIC DNA]</scope>
    <source>
        <strain evidence="2 3">IPL20</strain>
    </source>
</reference>
<gene>
    <name evidence="2" type="ORF">SAMN05216456_1894</name>
</gene>
<proteinExistence type="predicted"/>
<evidence type="ECO:0000313" key="2">
    <source>
        <dbReference type="EMBL" id="SFV33128.1"/>
    </source>
</evidence>
<keyword evidence="1" id="KW-1133">Transmembrane helix</keyword>
<dbReference type="Proteomes" id="UP000199074">
    <property type="component" value="Unassembled WGS sequence"/>
</dbReference>
<feature type="transmembrane region" description="Helical" evidence="1">
    <location>
        <begin position="37"/>
        <end position="55"/>
    </location>
</feature>
<name>A0A1I7NEN9_9HYPH</name>
<feature type="transmembrane region" description="Helical" evidence="1">
    <location>
        <begin position="7"/>
        <end position="25"/>
    </location>
</feature>
<sequence length="88" mass="9626">MLRWTALLANVAALVIFLVAFVGWVMAPRSAVGQLDWMIAAAIVAFIVLNLLVISQTAGNNRVFRLVSLWFAAKEAELEARAKTKPEA</sequence>
<evidence type="ECO:0000313" key="3">
    <source>
        <dbReference type="Proteomes" id="UP000199074"/>
    </source>
</evidence>
<keyword evidence="1" id="KW-0472">Membrane</keyword>
<dbReference type="EMBL" id="FPCK01000001">
    <property type="protein sequence ID" value="SFV33128.1"/>
    <property type="molecule type" value="Genomic_DNA"/>
</dbReference>
<dbReference type="AlphaFoldDB" id="A0A1I7NEN9"/>
<keyword evidence="3" id="KW-1185">Reference proteome</keyword>
<protein>
    <submittedName>
        <fullName evidence="2">Uncharacterized protein</fullName>
    </submittedName>
</protein>
<organism evidence="2 3">
    <name type="scientific">Devosia crocina</name>
    <dbReference type="NCBI Taxonomy" id="429728"/>
    <lineage>
        <taxon>Bacteria</taxon>
        <taxon>Pseudomonadati</taxon>
        <taxon>Pseudomonadota</taxon>
        <taxon>Alphaproteobacteria</taxon>
        <taxon>Hyphomicrobiales</taxon>
        <taxon>Devosiaceae</taxon>
        <taxon>Devosia</taxon>
    </lineage>
</organism>
<accession>A0A1I7NEN9</accession>
<evidence type="ECO:0000256" key="1">
    <source>
        <dbReference type="SAM" id="Phobius"/>
    </source>
</evidence>
<keyword evidence="1" id="KW-0812">Transmembrane</keyword>